<organism evidence="10 11">
    <name type="scientific">Platanthera zijinensis</name>
    <dbReference type="NCBI Taxonomy" id="2320716"/>
    <lineage>
        <taxon>Eukaryota</taxon>
        <taxon>Viridiplantae</taxon>
        <taxon>Streptophyta</taxon>
        <taxon>Embryophyta</taxon>
        <taxon>Tracheophyta</taxon>
        <taxon>Spermatophyta</taxon>
        <taxon>Magnoliopsida</taxon>
        <taxon>Liliopsida</taxon>
        <taxon>Asparagales</taxon>
        <taxon>Orchidaceae</taxon>
        <taxon>Orchidoideae</taxon>
        <taxon>Orchideae</taxon>
        <taxon>Orchidinae</taxon>
        <taxon>Platanthera</taxon>
    </lineage>
</organism>
<evidence type="ECO:0000256" key="4">
    <source>
        <dbReference type="ARBA" id="ARBA00022801"/>
    </source>
</evidence>
<dbReference type="EMBL" id="JBBWWQ010000005">
    <property type="protein sequence ID" value="KAK8946836.1"/>
    <property type="molecule type" value="Genomic_DNA"/>
</dbReference>
<evidence type="ECO:0000313" key="10">
    <source>
        <dbReference type="EMBL" id="KAK8946836.1"/>
    </source>
</evidence>
<dbReference type="EC" id="3.2.1.4" evidence="3"/>
<evidence type="ECO:0000256" key="2">
    <source>
        <dbReference type="ARBA" id="ARBA00007072"/>
    </source>
</evidence>
<evidence type="ECO:0000256" key="3">
    <source>
        <dbReference type="ARBA" id="ARBA00012601"/>
    </source>
</evidence>
<dbReference type="Gene3D" id="1.50.10.10">
    <property type="match status" value="1"/>
</dbReference>
<evidence type="ECO:0000256" key="6">
    <source>
        <dbReference type="ARBA" id="ARBA00023277"/>
    </source>
</evidence>
<feature type="domain" description="Glycoside hydrolase family 9" evidence="9">
    <location>
        <begin position="1"/>
        <end position="55"/>
    </location>
</feature>
<sequence>MAYAVTMLSWGLVEFEEEIAAANQLEHALEAIGWGADYFIKAHPQPNLLWAQVKLRSSLVRLFSFAASQSTLHLNPITPQKAYQITGDFFFMPKGS</sequence>
<evidence type="ECO:0000256" key="5">
    <source>
        <dbReference type="ARBA" id="ARBA00023001"/>
    </source>
</evidence>
<evidence type="ECO:0000256" key="8">
    <source>
        <dbReference type="ARBA" id="ARBA00023326"/>
    </source>
</evidence>
<protein>
    <recommendedName>
        <fullName evidence="3">cellulase</fullName>
        <ecNumber evidence="3">3.2.1.4</ecNumber>
    </recommendedName>
</protein>
<dbReference type="GO" id="GO:0030245">
    <property type="term" value="P:cellulose catabolic process"/>
    <property type="evidence" value="ECO:0007669"/>
    <property type="project" value="UniProtKB-KW"/>
</dbReference>
<dbReference type="SUPFAM" id="SSF48208">
    <property type="entry name" value="Six-hairpin glycosidases"/>
    <property type="match status" value="1"/>
</dbReference>
<comment type="catalytic activity">
    <reaction evidence="1">
        <text>Endohydrolysis of (1-&gt;4)-beta-D-glucosidic linkages in cellulose, lichenin and cereal beta-D-glucans.</text>
        <dbReference type="EC" id="3.2.1.4"/>
    </reaction>
</comment>
<dbReference type="AlphaFoldDB" id="A0AAP0BQ77"/>
<accession>A0AAP0BQ77</accession>
<keyword evidence="6" id="KW-0119">Carbohydrate metabolism</keyword>
<evidence type="ECO:0000259" key="9">
    <source>
        <dbReference type="Pfam" id="PF00759"/>
    </source>
</evidence>
<dbReference type="Pfam" id="PF00759">
    <property type="entry name" value="Glyco_hydro_9"/>
    <property type="match status" value="1"/>
</dbReference>
<dbReference type="PANTHER" id="PTHR22298">
    <property type="entry name" value="ENDO-1,4-BETA-GLUCANASE"/>
    <property type="match status" value="1"/>
</dbReference>
<dbReference type="Proteomes" id="UP001418222">
    <property type="component" value="Unassembled WGS sequence"/>
</dbReference>
<gene>
    <name evidence="10" type="ORF">KSP39_PZI006557</name>
</gene>
<dbReference type="InterPro" id="IPR012341">
    <property type="entry name" value="6hp_glycosidase-like_sf"/>
</dbReference>
<comment type="similarity">
    <text evidence="2">Belongs to the glycosyl hydrolase 9 (cellulase E) family.</text>
</comment>
<comment type="caution">
    <text evidence="10">The sequence shown here is derived from an EMBL/GenBank/DDBJ whole genome shotgun (WGS) entry which is preliminary data.</text>
</comment>
<dbReference type="InterPro" id="IPR008928">
    <property type="entry name" value="6-hairpin_glycosidase_sf"/>
</dbReference>
<name>A0AAP0BQ77_9ASPA</name>
<proteinExistence type="inferred from homology"/>
<keyword evidence="5" id="KW-0136">Cellulose degradation</keyword>
<evidence type="ECO:0000256" key="1">
    <source>
        <dbReference type="ARBA" id="ARBA00000966"/>
    </source>
</evidence>
<dbReference type="GO" id="GO:0008810">
    <property type="term" value="F:cellulase activity"/>
    <property type="evidence" value="ECO:0007669"/>
    <property type="project" value="UniProtKB-EC"/>
</dbReference>
<keyword evidence="7" id="KW-0326">Glycosidase</keyword>
<evidence type="ECO:0000256" key="7">
    <source>
        <dbReference type="ARBA" id="ARBA00023295"/>
    </source>
</evidence>
<dbReference type="InterPro" id="IPR001701">
    <property type="entry name" value="Glyco_hydro_9"/>
</dbReference>
<reference evidence="10 11" key="1">
    <citation type="journal article" date="2022" name="Nat. Plants">
        <title>Genomes of leafy and leafless Platanthera orchids illuminate the evolution of mycoheterotrophy.</title>
        <authorList>
            <person name="Li M.H."/>
            <person name="Liu K.W."/>
            <person name="Li Z."/>
            <person name="Lu H.C."/>
            <person name="Ye Q.L."/>
            <person name="Zhang D."/>
            <person name="Wang J.Y."/>
            <person name="Li Y.F."/>
            <person name="Zhong Z.M."/>
            <person name="Liu X."/>
            <person name="Yu X."/>
            <person name="Liu D.K."/>
            <person name="Tu X.D."/>
            <person name="Liu B."/>
            <person name="Hao Y."/>
            <person name="Liao X.Y."/>
            <person name="Jiang Y.T."/>
            <person name="Sun W.H."/>
            <person name="Chen J."/>
            <person name="Chen Y.Q."/>
            <person name="Ai Y."/>
            <person name="Zhai J.W."/>
            <person name="Wu S.S."/>
            <person name="Zhou Z."/>
            <person name="Hsiao Y.Y."/>
            <person name="Wu W.L."/>
            <person name="Chen Y.Y."/>
            <person name="Lin Y.F."/>
            <person name="Hsu J.L."/>
            <person name="Li C.Y."/>
            <person name="Wang Z.W."/>
            <person name="Zhao X."/>
            <person name="Zhong W.Y."/>
            <person name="Ma X.K."/>
            <person name="Ma L."/>
            <person name="Huang J."/>
            <person name="Chen G.Z."/>
            <person name="Huang M.Z."/>
            <person name="Huang L."/>
            <person name="Peng D.H."/>
            <person name="Luo Y.B."/>
            <person name="Zou S.Q."/>
            <person name="Chen S.P."/>
            <person name="Lan S."/>
            <person name="Tsai W.C."/>
            <person name="Van de Peer Y."/>
            <person name="Liu Z.J."/>
        </authorList>
    </citation>
    <scope>NUCLEOTIDE SEQUENCE [LARGE SCALE GENOMIC DNA]</scope>
    <source>
        <strain evidence="10">Lor287</strain>
    </source>
</reference>
<keyword evidence="8" id="KW-0624">Polysaccharide degradation</keyword>
<keyword evidence="11" id="KW-1185">Reference proteome</keyword>
<evidence type="ECO:0000313" key="11">
    <source>
        <dbReference type="Proteomes" id="UP001418222"/>
    </source>
</evidence>
<keyword evidence="4" id="KW-0378">Hydrolase</keyword>